<dbReference type="Pfam" id="PF01555">
    <property type="entry name" value="N6_N4_Mtase"/>
    <property type="match status" value="1"/>
</dbReference>
<dbReference type="Proteomes" id="UP000663720">
    <property type="component" value="Chromosome"/>
</dbReference>
<dbReference type="EMBL" id="CP061799">
    <property type="protein sequence ID" value="QTA79836.1"/>
    <property type="molecule type" value="Genomic_DNA"/>
</dbReference>
<feature type="domain" description="DNA methylase N-4/N-6" evidence="8">
    <location>
        <begin position="61"/>
        <end position="386"/>
    </location>
</feature>
<keyword evidence="4" id="KW-0808">Transferase</keyword>
<evidence type="ECO:0000256" key="6">
    <source>
        <dbReference type="ARBA" id="ARBA00047942"/>
    </source>
</evidence>
<protein>
    <recommendedName>
        <fullName evidence="2">site-specific DNA-methyltransferase (adenine-specific)</fullName>
        <ecNumber evidence="2">2.1.1.72</ecNumber>
    </recommendedName>
</protein>
<gene>
    <name evidence="9" type="ORF">dnl_21180</name>
</gene>
<evidence type="ECO:0000256" key="5">
    <source>
        <dbReference type="ARBA" id="ARBA00022691"/>
    </source>
</evidence>
<dbReference type="Gene3D" id="3.40.50.150">
    <property type="entry name" value="Vaccinia Virus protein VP39"/>
    <property type="match status" value="1"/>
</dbReference>
<evidence type="ECO:0000256" key="1">
    <source>
        <dbReference type="ARBA" id="ARBA00006594"/>
    </source>
</evidence>
<name>A0A975B6S7_9BACT</name>
<dbReference type="EC" id="2.1.1.72" evidence="2"/>
<feature type="compositionally biased region" description="Basic and acidic residues" evidence="7">
    <location>
        <begin position="199"/>
        <end position="213"/>
    </location>
</feature>
<dbReference type="REBASE" id="468767">
    <property type="entry name" value="M.Dli5ac10ORF21180P"/>
</dbReference>
<reference evidence="9" key="1">
    <citation type="journal article" date="2021" name="Microb. Physiol.">
        <title>Proteogenomic Insights into the Physiology of Marine, Sulfate-Reducing, Filamentous Desulfonema limicola and Desulfonema magnum.</title>
        <authorList>
            <person name="Schnaars V."/>
            <person name="Wohlbrand L."/>
            <person name="Scheve S."/>
            <person name="Hinrichs C."/>
            <person name="Reinhardt R."/>
            <person name="Rabus R."/>
        </authorList>
    </citation>
    <scope>NUCLEOTIDE SEQUENCE</scope>
    <source>
        <strain evidence="9">5ac10</strain>
    </source>
</reference>
<dbReference type="InterPro" id="IPR002052">
    <property type="entry name" value="DNA_methylase_N6_adenine_CS"/>
</dbReference>
<dbReference type="InterPro" id="IPR002295">
    <property type="entry name" value="N4/N6-MTase_EcoPI_Mod-like"/>
</dbReference>
<evidence type="ECO:0000259" key="8">
    <source>
        <dbReference type="Pfam" id="PF01555"/>
    </source>
</evidence>
<keyword evidence="3 9" id="KW-0489">Methyltransferase</keyword>
<dbReference type="RefSeq" id="WP_207691543.1">
    <property type="nucleotide sequence ID" value="NZ_CP061799.1"/>
</dbReference>
<keyword evidence="10" id="KW-1185">Reference proteome</keyword>
<evidence type="ECO:0000256" key="7">
    <source>
        <dbReference type="SAM" id="MobiDB-lite"/>
    </source>
</evidence>
<feature type="region of interest" description="Disordered" evidence="7">
    <location>
        <begin position="199"/>
        <end position="221"/>
    </location>
</feature>
<comment type="catalytic activity">
    <reaction evidence="6">
        <text>a 2'-deoxyadenosine in DNA + S-adenosyl-L-methionine = an N(6)-methyl-2'-deoxyadenosine in DNA + S-adenosyl-L-homocysteine + H(+)</text>
        <dbReference type="Rhea" id="RHEA:15197"/>
        <dbReference type="Rhea" id="RHEA-COMP:12418"/>
        <dbReference type="Rhea" id="RHEA-COMP:12419"/>
        <dbReference type="ChEBI" id="CHEBI:15378"/>
        <dbReference type="ChEBI" id="CHEBI:57856"/>
        <dbReference type="ChEBI" id="CHEBI:59789"/>
        <dbReference type="ChEBI" id="CHEBI:90615"/>
        <dbReference type="ChEBI" id="CHEBI:90616"/>
        <dbReference type="EC" id="2.1.1.72"/>
    </reaction>
</comment>
<evidence type="ECO:0000256" key="2">
    <source>
        <dbReference type="ARBA" id="ARBA00011900"/>
    </source>
</evidence>
<dbReference type="PRINTS" id="PR00506">
    <property type="entry name" value="D21N6MTFRASE"/>
</dbReference>
<dbReference type="GO" id="GO:0008170">
    <property type="term" value="F:N-methyltransferase activity"/>
    <property type="evidence" value="ECO:0007669"/>
    <property type="project" value="InterPro"/>
</dbReference>
<dbReference type="AlphaFoldDB" id="A0A975B6S7"/>
<evidence type="ECO:0000256" key="4">
    <source>
        <dbReference type="ARBA" id="ARBA00022679"/>
    </source>
</evidence>
<dbReference type="SUPFAM" id="SSF53335">
    <property type="entry name" value="S-adenosyl-L-methionine-dependent methyltransferases"/>
    <property type="match status" value="1"/>
</dbReference>
<comment type="similarity">
    <text evidence="1">Belongs to the N(4)/N(6)-methyltransferase family.</text>
</comment>
<dbReference type="PROSITE" id="PS00092">
    <property type="entry name" value="N6_MTASE"/>
    <property type="match status" value="1"/>
</dbReference>
<sequence>MPTLDWIGKDAVVEQHKEVPFRLLKEKPELSVGELDSGNMLIQGDNLEALKALLPHYKGKVKCIYIDPPYNTGNENWVYNDNVNSPQIQEWLGKVVGRDDLSRHDKWLCMMYPRLNLLKQFLTEDGSLWVSIDDKEVHNLRSVLNEIFGEKNFIASVIWQKVYSPKNSAKHFSEDHDYVIVYAKNAEIWRPNLVKRSNKQDKAYKNPDNDPRGSWKTSDLSARNPYSKGTYSITCPSGRIIKHPPKGAYWRFSKEKFNEFDADGRIWWGKNDNSIPQIKRFLSEVKQGIVPQTFWSYQEVGHTQEAKKELVAICDFEDSASVFITPKPTRLIKRILEIATDKDSLVLDSFAGTGSTAQAVLEINKQDEGKRNVILIEMEPDISRTTTKQRLQRVIEGYSIQKLKGKIEDIKGVGGGFSYYELGETIFDANGQIKESIKYNDLARFVFFSETNTPLPADSKTDSPLLGIRDNLGIYLLFNGILRDKSPGGGNALTRAVLKSLPLHNGPKVIYGTSCRLSQNSLRQEQITFKQIPYQIRIN</sequence>
<organism evidence="9 10">
    <name type="scientific">Desulfonema limicola</name>
    <dbReference type="NCBI Taxonomy" id="45656"/>
    <lineage>
        <taxon>Bacteria</taxon>
        <taxon>Pseudomonadati</taxon>
        <taxon>Thermodesulfobacteriota</taxon>
        <taxon>Desulfobacteria</taxon>
        <taxon>Desulfobacterales</taxon>
        <taxon>Desulfococcaceae</taxon>
        <taxon>Desulfonema</taxon>
    </lineage>
</organism>
<evidence type="ECO:0000256" key="3">
    <source>
        <dbReference type="ARBA" id="ARBA00022603"/>
    </source>
</evidence>
<dbReference type="InterPro" id="IPR002941">
    <property type="entry name" value="DNA_methylase_N4/N6"/>
</dbReference>
<evidence type="ECO:0000313" key="9">
    <source>
        <dbReference type="EMBL" id="QTA79836.1"/>
    </source>
</evidence>
<dbReference type="GO" id="GO:0009007">
    <property type="term" value="F:site-specific DNA-methyltransferase (adenine-specific) activity"/>
    <property type="evidence" value="ECO:0007669"/>
    <property type="project" value="UniProtKB-EC"/>
</dbReference>
<dbReference type="InterPro" id="IPR029063">
    <property type="entry name" value="SAM-dependent_MTases_sf"/>
</dbReference>
<dbReference type="KEGG" id="dli:dnl_21180"/>
<proteinExistence type="inferred from homology"/>
<keyword evidence="5" id="KW-0949">S-adenosyl-L-methionine</keyword>
<dbReference type="GO" id="GO:0003677">
    <property type="term" value="F:DNA binding"/>
    <property type="evidence" value="ECO:0007669"/>
    <property type="project" value="InterPro"/>
</dbReference>
<dbReference type="GO" id="GO:0032259">
    <property type="term" value="P:methylation"/>
    <property type="evidence" value="ECO:0007669"/>
    <property type="project" value="UniProtKB-KW"/>
</dbReference>
<accession>A0A975B6S7</accession>
<evidence type="ECO:0000313" key="10">
    <source>
        <dbReference type="Proteomes" id="UP000663720"/>
    </source>
</evidence>